<organism evidence="3 4">
    <name type="scientific">Acropora cervicornis</name>
    <name type="common">Staghorn coral</name>
    <dbReference type="NCBI Taxonomy" id="6130"/>
    <lineage>
        <taxon>Eukaryota</taxon>
        <taxon>Metazoa</taxon>
        <taxon>Cnidaria</taxon>
        <taxon>Anthozoa</taxon>
        <taxon>Hexacorallia</taxon>
        <taxon>Scleractinia</taxon>
        <taxon>Astrocoeniina</taxon>
        <taxon>Acroporidae</taxon>
        <taxon>Acropora</taxon>
    </lineage>
</organism>
<keyword evidence="1" id="KW-0479">Metal-binding</keyword>
<gene>
    <name evidence="3" type="ORF">P5673_032463</name>
</gene>
<evidence type="ECO:0000313" key="4">
    <source>
        <dbReference type="Proteomes" id="UP001249851"/>
    </source>
</evidence>
<name>A0AAD9URS5_ACRCE</name>
<reference evidence="3" key="2">
    <citation type="journal article" date="2023" name="Science">
        <title>Genomic signatures of disease resistance in endangered staghorn corals.</title>
        <authorList>
            <person name="Vollmer S.V."/>
            <person name="Selwyn J.D."/>
            <person name="Despard B.A."/>
            <person name="Roesel C.L."/>
        </authorList>
    </citation>
    <scope>NUCLEOTIDE SEQUENCE</scope>
    <source>
        <strain evidence="3">K2</strain>
    </source>
</reference>
<feature type="domain" description="CCHC-type" evidence="2">
    <location>
        <begin position="148"/>
        <end position="163"/>
    </location>
</feature>
<evidence type="ECO:0000259" key="2">
    <source>
        <dbReference type="PROSITE" id="PS50158"/>
    </source>
</evidence>
<dbReference type="EMBL" id="JARQWQ010000179">
    <property type="protein sequence ID" value="KAK2547546.1"/>
    <property type="molecule type" value="Genomic_DNA"/>
</dbReference>
<sequence length="202" mass="22931">MAARPHNAFAHKCSVRLIVDEGMELDALTLVKSLPHFQDSITGVVPMFGGKCSDITVDTPENASLLAQVGFDYDHTVKPLRLLGARSIFVSMEYPDVELIPFLKTYGKMKSGLYYNEEFLSLDKDLPRKIVTNGVEIHFKYTRQPITCYRCGSTEHVVQNCPQKARPANVSPGGNYGLYTLQHRRNYYAYELRGSWNLKFFL</sequence>
<keyword evidence="4" id="KW-1185">Reference proteome</keyword>
<dbReference type="Proteomes" id="UP001249851">
    <property type="component" value="Unassembled WGS sequence"/>
</dbReference>
<protein>
    <recommendedName>
        <fullName evidence="2">CCHC-type domain-containing protein</fullName>
    </recommendedName>
</protein>
<reference evidence="3" key="1">
    <citation type="journal article" date="2023" name="G3 (Bethesda)">
        <title>Whole genome assembly and annotation of the endangered Caribbean coral Acropora cervicornis.</title>
        <authorList>
            <person name="Selwyn J.D."/>
            <person name="Vollmer S.V."/>
        </authorList>
    </citation>
    <scope>NUCLEOTIDE SEQUENCE</scope>
    <source>
        <strain evidence="3">K2</strain>
    </source>
</reference>
<dbReference type="GO" id="GO:0008270">
    <property type="term" value="F:zinc ion binding"/>
    <property type="evidence" value="ECO:0007669"/>
    <property type="project" value="UniProtKB-KW"/>
</dbReference>
<comment type="caution">
    <text evidence="3">The sequence shown here is derived from an EMBL/GenBank/DDBJ whole genome shotgun (WGS) entry which is preliminary data.</text>
</comment>
<evidence type="ECO:0000313" key="3">
    <source>
        <dbReference type="EMBL" id="KAK2547546.1"/>
    </source>
</evidence>
<keyword evidence="1" id="KW-0863">Zinc-finger</keyword>
<evidence type="ECO:0000256" key="1">
    <source>
        <dbReference type="PROSITE-ProRule" id="PRU00047"/>
    </source>
</evidence>
<dbReference type="InterPro" id="IPR001878">
    <property type="entry name" value="Znf_CCHC"/>
</dbReference>
<dbReference type="Pfam" id="PF00098">
    <property type="entry name" value="zf-CCHC"/>
    <property type="match status" value="1"/>
</dbReference>
<dbReference type="InterPro" id="IPR036875">
    <property type="entry name" value="Znf_CCHC_sf"/>
</dbReference>
<keyword evidence="1" id="KW-0862">Zinc</keyword>
<proteinExistence type="predicted"/>
<dbReference type="AlphaFoldDB" id="A0AAD9URS5"/>
<dbReference type="Gene3D" id="4.10.60.10">
    <property type="entry name" value="Zinc finger, CCHC-type"/>
    <property type="match status" value="1"/>
</dbReference>
<accession>A0AAD9URS5</accession>
<dbReference type="PROSITE" id="PS50158">
    <property type="entry name" value="ZF_CCHC"/>
    <property type="match status" value="1"/>
</dbReference>
<dbReference type="SMART" id="SM00343">
    <property type="entry name" value="ZnF_C2HC"/>
    <property type="match status" value="1"/>
</dbReference>
<dbReference type="GO" id="GO:0003676">
    <property type="term" value="F:nucleic acid binding"/>
    <property type="evidence" value="ECO:0007669"/>
    <property type="project" value="InterPro"/>
</dbReference>
<dbReference type="SUPFAM" id="SSF57756">
    <property type="entry name" value="Retrovirus zinc finger-like domains"/>
    <property type="match status" value="1"/>
</dbReference>